<evidence type="ECO:0000256" key="6">
    <source>
        <dbReference type="ARBA" id="ARBA00023242"/>
    </source>
</evidence>
<dbReference type="OrthoDB" id="2160351at2759"/>
<dbReference type="InterPro" id="IPR000690">
    <property type="entry name" value="Matrin/U1-C_Znf_C2H2"/>
</dbReference>
<dbReference type="SUPFAM" id="SSF57667">
    <property type="entry name" value="beta-beta-alpha zinc fingers"/>
    <property type="match status" value="1"/>
</dbReference>
<keyword evidence="5" id="KW-0862">Zinc</keyword>
<evidence type="ECO:0000313" key="9">
    <source>
        <dbReference type="EMBL" id="OMH84618.1"/>
    </source>
</evidence>
<keyword evidence="6" id="KW-0539">Nucleus</keyword>
<dbReference type="SMART" id="SM00451">
    <property type="entry name" value="ZnF_U1"/>
    <property type="match status" value="1"/>
</dbReference>
<comment type="caution">
    <text evidence="9">The sequence shown here is derived from an EMBL/GenBank/DDBJ whole genome shotgun (WGS) entry which is preliminary data.</text>
</comment>
<dbReference type="Pfam" id="PF11931">
    <property type="entry name" value="SF3a60_Prp9_C"/>
    <property type="match status" value="1"/>
</dbReference>
<reference evidence="10" key="1">
    <citation type="submission" date="2017-01" db="EMBL/GenBank/DDBJ databases">
        <authorList>
            <person name="Wang Y."/>
            <person name="White M."/>
            <person name="Kvist S."/>
            <person name="Moncalvo J.-M."/>
        </authorList>
    </citation>
    <scope>NUCLEOTIDE SEQUENCE [LARGE SCALE GENOMIC DNA]</scope>
    <source>
        <strain evidence="10">COL-18-3</strain>
    </source>
</reference>
<dbReference type="GO" id="GO:0008270">
    <property type="term" value="F:zinc ion binding"/>
    <property type="evidence" value="ECO:0007669"/>
    <property type="project" value="UniProtKB-KW"/>
</dbReference>
<evidence type="ECO:0000313" key="10">
    <source>
        <dbReference type="Proteomes" id="UP000188320"/>
    </source>
</evidence>
<gene>
    <name evidence="9" type="ORF">AX774_g1849</name>
</gene>
<dbReference type="Pfam" id="PF16837">
    <property type="entry name" value="SF3A3"/>
    <property type="match status" value="1"/>
</dbReference>
<dbReference type="Pfam" id="PF12171">
    <property type="entry name" value="zf-C2H2_jaz"/>
    <property type="match status" value="1"/>
</dbReference>
<evidence type="ECO:0000256" key="7">
    <source>
        <dbReference type="SAM" id="MobiDB-lite"/>
    </source>
</evidence>
<accession>A0A1R1PUH8</accession>
<proteinExistence type="inferred from homology"/>
<dbReference type="GO" id="GO:0003723">
    <property type="term" value="F:RNA binding"/>
    <property type="evidence" value="ECO:0007669"/>
    <property type="project" value="InterPro"/>
</dbReference>
<organism evidence="9 10">
    <name type="scientific">Zancudomyces culisetae</name>
    <name type="common">Gut fungus</name>
    <name type="synonym">Smittium culisetae</name>
    <dbReference type="NCBI Taxonomy" id="1213189"/>
    <lineage>
        <taxon>Eukaryota</taxon>
        <taxon>Fungi</taxon>
        <taxon>Fungi incertae sedis</taxon>
        <taxon>Zoopagomycota</taxon>
        <taxon>Kickxellomycotina</taxon>
        <taxon>Harpellomycetes</taxon>
        <taxon>Harpellales</taxon>
        <taxon>Legeriomycetaceae</taxon>
        <taxon>Zancudomyces</taxon>
    </lineage>
</organism>
<dbReference type="PANTHER" id="PTHR12786">
    <property type="entry name" value="SPLICING FACTOR SF3A-RELATED"/>
    <property type="match status" value="1"/>
</dbReference>
<dbReference type="InterPro" id="IPR031774">
    <property type="entry name" value="SF3A3_dom"/>
</dbReference>
<dbReference type="InterPro" id="IPR013087">
    <property type="entry name" value="Znf_C2H2_type"/>
</dbReference>
<dbReference type="InterPro" id="IPR036236">
    <property type="entry name" value="Znf_C2H2_sf"/>
</dbReference>
<dbReference type="InterPro" id="IPR051421">
    <property type="entry name" value="RNA_Proc_DNA_Dmg_Regulator"/>
</dbReference>
<dbReference type="Gene3D" id="3.30.160.60">
    <property type="entry name" value="Classic Zinc Finger"/>
    <property type="match status" value="1"/>
</dbReference>
<keyword evidence="10" id="KW-1185">Reference proteome</keyword>
<dbReference type="GO" id="GO:0000398">
    <property type="term" value="P:mRNA splicing, via spliceosome"/>
    <property type="evidence" value="ECO:0007669"/>
    <property type="project" value="InterPro"/>
</dbReference>
<dbReference type="PANTHER" id="PTHR12786:SF2">
    <property type="entry name" value="SPLICING FACTOR 3A SUBUNIT 3"/>
    <property type="match status" value="1"/>
</dbReference>
<dbReference type="PROSITE" id="PS50171">
    <property type="entry name" value="ZF_MATRIN"/>
    <property type="match status" value="1"/>
</dbReference>
<comment type="subcellular location">
    <subcellularLocation>
        <location evidence="1">Nucleus</location>
    </subcellularLocation>
</comment>
<dbReference type="Proteomes" id="UP000188320">
    <property type="component" value="Unassembled WGS sequence"/>
</dbReference>
<evidence type="ECO:0000256" key="4">
    <source>
        <dbReference type="ARBA" id="ARBA00022771"/>
    </source>
</evidence>
<evidence type="ECO:0000256" key="1">
    <source>
        <dbReference type="ARBA" id="ARBA00004123"/>
    </source>
</evidence>
<dbReference type="AlphaFoldDB" id="A0A1R1PUH8"/>
<name>A0A1R1PUH8_ZANCU</name>
<comment type="similarity">
    <text evidence="2">Belongs to the SF3A3 family.</text>
</comment>
<dbReference type="EMBL" id="LSSK01000171">
    <property type="protein sequence ID" value="OMH84618.1"/>
    <property type="molecule type" value="Genomic_DNA"/>
</dbReference>
<keyword evidence="3" id="KW-0479">Metal-binding</keyword>
<protein>
    <submittedName>
        <fullName evidence="9">Pre-mRNA-splicing factor sap61</fullName>
    </submittedName>
</protein>
<keyword evidence="4" id="KW-0863">Zinc-finger</keyword>
<dbReference type="InterPro" id="IPR022755">
    <property type="entry name" value="Znf_C2H2_jaz"/>
</dbReference>
<dbReference type="InterPro" id="IPR024598">
    <property type="entry name" value="SF3a60/Prp9_C"/>
</dbReference>
<evidence type="ECO:0000256" key="3">
    <source>
        <dbReference type="ARBA" id="ARBA00022723"/>
    </source>
</evidence>
<dbReference type="InterPro" id="IPR003604">
    <property type="entry name" value="Matrin/U1-like-C_Znf_C2H2"/>
</dbReference>
<dbReference type="GO" id="GO:0005681">
    <property type="term" value="C:spliceosomal complex"/>
    <property type="evidence" value="ECO:0007669"/>
    <property type="project" value="InterPro"/>
</dbReference>
<evidence type="ECO:0000256" key="2">
    <source>
        <dbReference type="ARBA" id="ARBA00008776"/>
    </source>
</evidence>
<feature type="region of interest" description="Disordered" evidence="7">
    <location>
        <begin position="354"/>
        <end position="379"/>
    </location>
</feature>
<feature type="compositionally biased region" description="Acidic residues" evidence="7">
    <location>
        <begin position="363"/>
        <end position="379"/>
    </location>
</feature>
<dbReference type="PROSITE" id="PS00028">
    <property type="entry name" value="ZINC_FINGER_C2H2_1"/>
    <property type="match status" value="1"/>
</dbReference>
<evidence type="ECO:0000259" key="8">
    <source>
        <dbReference type="PROSITE" id="PS50171"/>
    </source>
</evidence>
<sequence length="506" mass="58962">MKSKELEYKTDSQSNLKNFYTQLSEITNFHRRNPGQQLELMELEFSRFKLLPESKKERLRRQKLVNSAKYDKSGLTFGHTKLEKEILAKKAQLKNDQPLTMQDIKAEDQQLMLSLLNEKPACFYTAIDEERIKNLFSGVEALGKFVDLNSQYAEFCNLHTKKNDNNGDAQEENIDYIDYLRNFDKFDPSGENFIYRKILEHNKISNKYIVYLESVLGYLKEFVGKTRPLFDLDEFISRAQSEFDESYSKNNTGSNGATNTNTLYCEYCDKQFEKKVTFESHLTGKKHVKAVAKRQQVQDGVGASAHSNKYRMEFLQTQISRITQELLVGTVAKTVSAIERKQALTIQELNKEAEQYLSSPETSDNDNDGVDDEEDDEDSEHIYNPLKLPLGWDGKPIPFWLYKLHGLSVEFNCEICGNYIYRGRKAFDNHFQEARHSYNMKKLGIPNTRTFHDITKIEDAVTLWQKLKKQKTVEVNKFDSFEEFEDSEGNVFNRKTYEDLKRQGLL</sequence>
<evidence type="ECO:0000256" key="5">
    <source>
        <dbReference type="ARBA" id="ARBA00022833"/>
    </source>
</evidence>
<feature type="domain" description="Matrin-type" evidence="8">
    <location>
        <begin position="411"/>
        <end position="442"/>
    </location>
</feature>
<dbReference type="SMART" id="SM00355">
    <property type="entry name" value="ZnF_C2H2"/>
    <property type="match status" value="2"/>
</dbReference>